<evidence type="ECO:0000313" key="20">
    <source>
        <dbReference type="EMBL" id="BAD12469.1"/>
    </source>
</evidence>
<dbReference type="GO" id="GO:0005743">
    <property type="term" value="C:mitochondrial inner membrane"/>
    <property type="evidence" value="ECO:0007669"/>
    <property type="project" value="UniProtKB-SubCell"/>
</dbReference>
<comment type="similarity">
    <text evidence="3 18">Belongs to the complex I subunit 2 family.</text>
</comment>
<evidence type="ECO:0000256" key="10">
    <source>
        <dbReference type="ARBA" id="ARBA00022967"/>
    </source>
</evidence>
<evidence type="ECO:0000256" key="2">
    <source>
        <dbReference type="ARBA" id="ARBA00004448"/>
    </source>
</evidence>
<dbReference type="PANTHER" id="PTHR46552:SF1">
    <property type="entry name" value="NADH-UBIQUINONE OXIDOREDUCTASE CHAIN 2"/>
    <property type="match status" value="1"/>
</dbReference>
<evidence type="ECO:0000259" key="19">
    <source>
        <dbReference type="Pfam" id="PF00361"/>
    </source>
</evidence>
<feature type="transmembrane region" description="Helical" evidence="18">
    <location>
        <begin position="7"/>
        <end position="30"/>
    </location>
</feature>
<evidence type="ECO:0000256" key="17">
    <source>
        <dbReference type="ARBA" id="ARBA00049551"/>
    </source>
</evidence>
<comment type="subcellular location">
    <subcellularLocation>
        <location evidence="2 18">Mitochondrion inner membrane</location>
        <topology evidence="2 18">Multi-pass membrane protein</topology>
    </subcellularLocation>
</comment>
<reference evidence="20" key="1">
    <citation type="journal article" date="2004" name="Microbiol. Immunol.">
        <title>New World relapsing fever Borrelia found in Ornithodoros porcinus ticks in central Tanzania.</title>
        <authorList>
            <person name="Mitani H."/>
            <person name="Talbert A."/>
            <person name="Fukunaga M."/>
        </authorList>
    </citation>
    <scope>NUCLEOTIDE SEQUENCE</scope>
    <source>
        <strain evidence="20">Tnop1</strain>
    </source>
</reference>
<evidence type="ECO:0000256" key="3">
    <source>
        <dbReference type="ARBA" id="ARBA00007012"/>
    </source>
</evidence>
<evidence type="ECO:0000256" key="12">
    <source>
        <dbReference type="ARBA" id="ARBA00022989"/>
    </source>
</evidence>
<dbReference type="PANTHER" id="PTHR46552">
    <property type="entry name" value="NADH-UBIQUINONE OXIDOREDUCTASE CHAIN 2"/>
    <property type="match status" value="1"/>
</dbReference>
<name>Q76F92_ORNPO</name>
<keyword evidence="7 18" id="KW-0679">Respiratory chain</keyword>
<sequence length="320" mass="37152">MKIYYFILIWFLIMTMILAMSTSSMFLIWLSMEMNMMSFVPLISSKKSMISINSTILYFIPQAFGSVIFIFFMMIQLLNSAFFKSFNMFILSSMVLKLGAAPLHIWFPQASEGMTYSSLFLLISIQKIIPLHVLTLFHSWVILFPIILSAMIGSMGGLNQLSMRKILAYSSITHLSWMMTLIMFSSTTWLIYILVYSMILFFVTQLSKQLNLNFFSQINFLSKKNSLFMIISLLTMGGLPPMMGFYMKWVTLKIAVSNMTILTLPLIISSLINLYFYSRLLYPHFLKMQLSKKWSLKDANKIWFFIFMNFLGILVIIPLT</sequence>
<keyword evidence="15 18" id="KW-0496">Mitochondrion</keyword>
<dbReference type="PRINTS" id="PR01436">
    <property type="entry name" value="NADHDHGNASE2"/>
</dbReference>
<feature type="transmembrane region" description="Helical" evidence="18">
    <location>
        <begin position="50"/>
        <end position="74"/>
    </location>
</feature>
<evidence type="ECO:0000256" key="4">
    <source>
        <dbReference type="ARBA" id="ARBA00012944"/>
    </source>
</evidence>
<keyword evidence="9 18" id="KW-0999">Mitochondrion inner membrane</keyword>
<feature type="transmembrane region" description="Helical" evidence="18">
    <location>
        <begin position="86"/>
        <end position="108"/>
    </location>
</feature>
<feature type="transmembrane region" description="Helical" evidence="18">
    <location>
        <begin position="259"/>
        <end position="282"/>
    </location>
</feature>
<dbReference type="RefSeq" id="NP_996539.1">
    <property type="nucleotide sequence ID" value="NC_005820.1"/>
</dbReference>
<protein>
    <recommendedName>
        <fullName evidence="5 18">NADH-ubiquinone oxidoreductase chain 2</fullName>
        <ecNumber evidence="4 18">7.1.1.2</ecNumber>
    </recommendedName>
</protein>
<evidence type="ECO:0000256" key="7">
    <source>
        <dbReference type="ARBA" id="ARBA00022660"/>
    </source>
</evidence>
<dbReference type="CTD" id="4536"/>
<comment type="function">
    <text evidence="18">Core subunit of the mitochondrial membrane respiratory chain NADH dehydrogenase (Complex I) which catalyzes electron transfer from NADH through the respiratory chain, using ubiquinone as an electron acceptor. Essential for the catalytic activity and assembly of complex I.</text>
</comment>
<comment type="catalytic activity">
    <reaction evidence="17 18">
        <text>a ubiquinone + NADH + 5 H(+)(in) = a ubiquinol + NAD(+) + 4 H(+)(out)</text>
        <dbReference type="Rhea" id="RHEA:29091"/>
        <dbReference type="Rhea" id="RHEA-COMP:9565"/>
        <dbReference type="Rhea" id="RHEA-COMP:9566"/>
        <dbReference type="ChEBI" id="CHEBI:15378"/>
        <dbReference type="ChEBI" id="CHEBI:16389"/>
        <dbReference type="ChEBI" id="CHEBI:17976"/>
        <dbReference type="ChEBI" id="CHEBI:57540"/>
        <dbReference type="ChEBI" id="CHEBI:57945"/>
        <dbReference type="EC" id="7.1.1.2"/>
    </reaction>
</comment>
<keyword evidence="12 18" id="KW-1133">Transmembrane helix</keyword>
<evidence type="ECO:0000256" key="16">
    <source>
        <dbReference type="ARBA" id="ARBA00023136"/>
    </source>
</evidence>
<evidence type="ECO:0000256" key="5">
    <source>
        <dbReference type="ARBA" id="ARBA00021008"/>
    </source>
</evidence>
<keyword evidence="11 18" id="KW-0249">Electron transport</keyword>
<feature type="domain" description="NADH:quinone oxidoreductase/Mrp antiporter transmembrane" evidence="19">
    <location>
        <begin position="24"/>
        <end position="272"/>
    </location>
</feature>
<evidence type="ECO:0000256" key="11">
    <source>
        <dbReference type="ARBA" id="ARBA00022982"/>
    </source>
</evidence>
<feature type="transmembrane region" description="Helical" evidence="18">
    <location>
        <begin position="128"/>
        <end position="154"/>
    </location>
</feature>
<evidence type="ECO:0000256" key="18">
    <source>
        <dbReference type="RuleBase" id="RU003403"/>
    </source>
</evidence>
<dbReference type="InterPro" id="IPR001750">
    <property type="entry name" value="ND/Mrp_TM"/>
</dbReference>
<dbReference type="EC" id="7.1.1.2" evidence="4 18"/>
<organism evidence="20">
    <name type="scientific">Ornithodoros porcinus</name>
    <name type="common">Soft tick</name>
    <dbReference type="NCBI Taxonomy" id="34594"/>
    <lineage>
        <taxon>Eukaryota</taxon>
        <taxon>Metazoa</taxon>
        <taxon>Ecdysozoa</taxon>
        <taxon>Arthropoda</taxon>
        <taxon>Chelicerata</taxon>
        <taxon>Arachnida</taxon>
        <taxon>Acari</taxon>
        <taxon>Parasitiformes</taxon>
        <taxon>Ixodida</taxon>
        <taxon>Ixodoidea</taxon>
        <taxon>Argasidae</taxon>
        <taxon>Ornithodorinae</taxon>
        <taxon>Ornithodoros</taxon>
    </lineage>
</organism>
<keyword evidence="10 18" id="KW-1278">Translocase</keyword>
<feature type="transmembrane region" description="Helical" evidence="18">
    <location>
        <begin position="189"/>
        <end position="206"/>
    </location>
</feature>
<keyword evidence="13 18" id="KW-0520">NAD</keyword>
<dbReference type="AlphaFoldDB" id="Q76F92"/>
<evidence type="ECO:0000256" key="8">
    <source>
        <dbReference type="ARBA" id="ARBA00022692"/>
    </source>
</evidence>
<dbReference type="GO" id="GO:0008137">
    <property type="term" value="F:NADH dehydrogenase (ubiquinone) activity"/>
    <property type="evidence" value="ECO:0007669"/>
    <property type="project" value="UniProtKB-EC"/>
</dbReference>
<keyword evidence="14 18" id="KW-0830">Ubiquinone</keyword>
<gene>
    <name evidence="20" type="primary">ND2</name>
</gene>
<accession>Q76F92</accession>
<geneLocation type="mitochondrion" evidence="20"/>
<evidence type="ECO:0000256" key="15">
    <source>
        <dbReference type="ARBA" id="ARBA00023128"/>
    </source>
</evidence>
<evidence type="ECO:0000256" key="6">
    <source>
        <dbReference type="ARBA" id="ARBA00022448"/>
    </source>
</evidence>
<dbReference type="GO" id="GO:0006120">
    <property type="term" value="P:mitochondrial electron transport, NADH to ubiquinone"/>
    <property type="evidence" value="ECO:0007669"/>
    <property type="project" value="InterPro"/>
</dbReference>
<dbReference type="EMBL" id="AB105451">
    <property type="protein sequence ID" value="BAD12469.1"/>
    <property type="molecule type" value="Genomic_DNA"/>
</dbReference>
<dbReference type="GeneID" id="2767737"/>
<keyword evidence="6" id="KW-0813">Transport</keyword>
<keyword evidence="16 18" id="KW-0472">Membrane</keyword>
<dbReference type="Pfam" id="PF00361">
    <property type="entry name" value="Proton_antipo_M"/>
    <property type="match status" value="1"/>
</dbReference>
<dbReference type="InterPro" id="IPR003917">
    <property type="entry name" value="NADH_UbQ_OxRdtase_chain2"/>
</dbReference>
<keyword evidence="8 18" id="KW-0812">Transmembrane</keyword>
<feature type="transmembrane region" description="Helical" evidence="18">
    <location>
        <begin position="227"/>
        <end position="247"/>
    </location>
</feature>
<feature type="transmembrane region" description="Helical" evidence="18">
    <location>
        <begin position="302"/>
        <end position="319"/>
    </location>
</feature>
<evidence type="ECO:0000256" key="9">
    <source>
        <dbReference type="ARBA" id="ARBA00022792"/>
    </source>
</evidence>
<dbReference type="InterPro" id="IPR050175">
    <property type="entry name" value="Complex_I_Subunit_2"/>
</dbReference>
<evidence type="ECO:0000256" key="14">
    <source>
        <dbReference type="ARBA" id="ARBA00023075"/>
    </source>
</evidence>
<evidence type="ECO:0000256" key="13">
    <source>
        <dbReference type="ARBA" id="ARBA00023027"/>
    </source>
</evidence>
<comment type="function">
    <text evidence="1">Core subunit of the mitochondrial membrane respiratory chain NADH dehydrogenase (Complex I) that is believed to belong to the minimal assembly required for catalysis. Complex I functions in the transfer of electrons from NADH to the respiratory chain. The immediate electron acceptor for the enzyme is believed to be ubiquinone.</text>
</comment>
<proteinExistence type="inferred from homology"/>
<evidence type="ECO:0000256" key="1">
    <source>
        <dbReference type="ARBA" id="ARBA00003257"/>
    </source>
</evidence>